<dbReference type="RefSeq" id="WP_176030129.1">
    <property type="nucleotide sequence ID" value="NZ_JBHSJV010000001.1"/>
</dbReference>
<sequence length="157" mass="18310">MDTIHFDIQKSNIEDYLTTAIFVNNIDLKDILFQVEQSQIKDPSLINIAGAYEGISPYIAFHLKNHFLKDTIREYQYYGDRFTLMEYANTGIPGDHTITCQIDICKDVVEWSNFKNFDSLTAIEFDYSDIGSFRFERKQYEAAISTLCNNQIKELYV</sequence>
<name>A0ABW5ND15_9FLAO</name>
<protein>
    <submittedName>
        <fullName evidence="1">Uncharacterized protein</fullName>
    </submittedName>
</protein>
<evidence type="ECO:0000313" key="2">
    <source>
        <dbReference type="Proteomes" id="UP001597459"/>
    </source>
</evidence>
<dbReference type="Proteomes" id="UP001597459">
    <property type="component" value="Unassembled WGS sequence"/>
</dbReference>
<gene>
    <name evidence="1" type="ORF">ACFSTE_18800</name>
</gene>
<proteinExistence type="predicted"/>
<accession>A0ABW5ND15</accession>
<keyword evidence="2" id="KW-1185">Reference proteome</keyword>
<dbReference type="EMBL" id="JBHULX010000039">
    <property type="protein sequence ID" value="MFD2592894.1"/>
    <property type="molecule type" value="Genomic_DNA"/>
</dbReference>
<reference evidence="2" key="1">
    <citation type="journal article" date="2019" name="Int. J. Syst. Evol. Microbiol.">
        <title>The Global Catalogue of Microorganisms (GCM) 10K type strain sequencing project: providing services to taxonomists for standard genome sequencing and annotation.</title>
        <authorList>
            <consortium name="The Broad Institute Genomics Platform"/>
            <consortium name="The Broad Institute Genome Sequencing Center for Infectious Disease"/>
            <person name="Wu L."/>
            <person name="Ma J."/>
        </authorList>
    </citation>
    <scope>NUCLEOTIDE SEQUENCE [LARGE SCALE GENOMIC DNA]</scope>
    <source>
        <strain evidence="2">KCTC 42423</strain>
    </source>
</reference>
<comment type="caution">
    <text evidence="1">The sequence shown here is derived from an EMBL/GenBank/DDBJ whole genome shotgun (WGS) entry which is preliminary data.</text>
</comment>
<evidence type="ECO:0000313" key="1">
    <source>
        <dbReference type="EMBL" id="MFD2592894.1"/>
    </source>
</evidence>
<organism evidence="1 2">
    <name type="scientific">Aquimarina hainanensis</name>
    <dbReference type="NCBI Taxonomy" id="1578017"/>
    <lineage>
        <taxon>Bacteria</taxon>
        <taxon>Pseudomonadati</taxon>
        <taxon>Bacteroidota</taxon>
        <taxon>Flavobacteriia</taxon>
        <taxon>Flavobacteriales</taxon>
        <taxon>Flavobacteriaceae</taxon>
        <taxon>Aquimarina</taxon>
    </lineage>
</organism>